<dbReference type="SUPFAM" id="SSF50129">
    <property type="entry name" value="GroES-like"/>
    <property type="match status" value="1"/>
</dbReference>
<reference evidence="8 9" key="2">
    <citation type="submission" date="2020-06" db="EMBL/GenBank/DDBJ databases">
        <title>Antribacter stalactiti gen. nov., sp. nov., a new member of the family Nacardiaceae isolated from a cave.</title>
        <authorList>
            <person name="Kim I.S."/>
        </authorList>
    </citation>
    <scope>NUCLEOTIDE SEQUENCE [LARGE SCALE GENOMIC DNA]</scope>
    <source>
        <strain evidence="8 9">YC2-7</strain>
    </source>
</reference>
<keyword evidence="5" id="KW-0560">Oxidoreductase</keyword>
<dbReference type="InterPro" id="IPR020843">
    <property type="entry name" value="ER"/>
</dbReference>
<dbReference type="AlphaFoldDB" id="A0A848KQ38"/>
<dbReference type="SMART" id="SM00829">
    <property type="entry name" value="PKS_ER"/>
    <property type="match status" value="1"/>
</dbReference>
<organism evidence="8 9">
    <name type="scientific">Antrihabitans stalactiti</name>
    <dbReference type="NCBI Taxonomy" id="2584121"/>
    <lineage>
        <taxon>Bacteria</taxon>
        <taxon>Bacillati</taxon>
        <taxon>Actinomycetota</taxon>
        <taxon>Actinomycetes</taxon>
        <taxon>Mycobacteriales</taxon>
        <taxon>Nocardiaceae</taxon>
        <taxon>Antrihabitans</taxon>
    </lineage>
</organism>
<accession>A0A848KQ38</accession>
<comment type="caution">
    <text evidence="8">The sequence shown here is derived from an EMBL/GenBank/DDBJ whole genome shotgun (WGS) entry which is preliminary data.</text>
</comment>
<name>A0A848KQ38_9NOCA</name>
<keyword evidence="9" id="KW-1185">Reference proteome</keyword>
<dbReference type="Proteomes" id="UP000535543">
    <property type="component" value="Unassembled WGS sequence"/>
</dbReference>
<dbReference type="Gene3D" id="3.40.50.720">
    <property type="entry name" value="NAD(P)-binding Rossmann-like Domain"/>
    <property type="match status" value="1"/>
</dbReference>
<dbReference type="PANTHER" id="PTHR43350">
    <property type="entry name" value="NAD-DEPENDENT ALCOHOL DEHYDROGENASE"/>
    <property type="match status" value="1"/>
</dbReference>
<sequence>MEIEAAVLRSTDAPFTLETAQLAEPGPGQILVEVHGVGFCHTDLLPRTPGFAATLPIVAGHEGAGIVRALGPGVTGIDSGTHVLMSFDSCGGCGKCLTGHPSYCSSFWPRNMPNHSAGTHDPIRDMQDNPVSSRWFGQSSFATHALATIRNVVPIDPRLDLTLVGPLGCSMQTGAGAILNSLAVQAGSSVVVLGTGSVGLAAVMAARVAGATTIVAVDRNTERLAMAERLGATDTMEAGVDLGRMLRKATRGGADYALDTTGISEVIAEGIAGLCSTGVIGLVSAPKTDLLLPAATLARGKTVTGILEGDAVPQRLIPDLIELWQQSRFPFDELVQTYPLSHINDAERDMISGKTIKPVLVPAR</sequence>
<feature type="domain" description="Enoyl reductase (ER)" evidence="7">
    <location>
        <begin position="10"/>
        <end position="360"/>
    </location>
</feature>
<evidence type="ECO:0000313" key="9">
    <source>
        <dbReference type="Proteomes" id="UP000535543"/>
    </source>
</evidence>
<evidence type="ECO:0000256" key="2">
    <source>
        <dbReference type="ARBA" id="ARBA00008072"/>
    </source>
</evidence>
<dbReference type="GO" id="GO:0016491">
    <property type="term" value="F:oxidoreductase activity"/>
    <property type="evidence" value="ECO:0007669"/>
    <property type="project" value="UniProtKB-KW"/>
</dbReference>
<comment type="similarity">
    <text evidence="2 6">Belongs to the zinc-containing alcohol dehydrogenase family.</text>
</comment>
<dbReference type="Pfam" id="PF08240">
    <property type="entry name" value="ADH_N"/>
    <property type="match status" value="1"/>
</dbReference>
<dbReference type="Pfam" id="PF00107">
    <property type="entry name" value="ADH_zinc_N"/>
    <property type="match status" value="1"/>
</dbReference>
<evidence type="ECO:0000256" key="6">
    <source>
        <dbReference type="RuleBase" id="RU361277"/>
    </source>
</evidence>
<evidence type="ECO:0000259" key="7">
    <source>
        <dbReference type="SMART" id="SM00829"/>
    </source>
</evidence>
<comment type="cofactor">
    <cofactor evidence="1 6">
        <name>Zn(2+)</name>
        <dbReference type="ChEBI" id="CHEBI:29105"/>
    </cofactor>
</comment>
<evidence type="ECO:0000313" key="8">
    <source>
        <dbReference type="EMBL" id="NMN98400.1"/>
    </source>
</evidence>
<dbReference type="InterPro" id="IPR011032">
    <property type="entry name" value="GroES-like_sf"/>
</dbReference>
<dbReference type="CDD" id="cd08278">
    <property type="entry name" value="benzyl_alcohol_DH"/>
    <property type="match status" value="1"/>
</dbReference>
<evidence type="ECO:0000256" key="5">
    <source>
        <dbReference type="ARBA" id="ARBA00023002"/>
    </source>
</evidence>
<dbReference type="PROSITE" id="PS00059">
    <property type="entry name" value="ADH_ZINC"/>
    <property type="match status" value="1"/>
</dbReference>
<dbReference type="InterPro" id="IPR002328">
    <property type="entry name" value="ADH_Zn_CS"/>
</dbReference>
<evidence type="ECO:0000256" key="4">
    <source>
        <dbReference type="ARBA" id="ARBA00022833"/>
    </source>
</evidence>
<proteinExistence type="inferred from homology"/>
<dbReference type="InterPro" id="IPR013154">
    <property type="entry name" value="ADH-like_N"/>
</dbReference>
<keyword evidence="4 6" id="KW-0862">Zinc</keyword>
<dbReference type="PANTHER" id="PTHR43350:SF21">
    <property type="entry name" value="S-NITROSOMYCOTHIOL REDUCTASE MSCR"/>
    <property type="match status" value="1"/>
</dbReference>
<dbReference type="InterPro" id="IPR036291">
    <property type="entry name" value="NAD(P)-bd_dom_sf"/>
</dbReference>
<keyword evidence="3 6" id="KW-0479">Metal-binding</keyword>
<dbReference type="EMBL" id="VCQU01000010">
    <property type="protein sequence ID" value="NMN98400.1"/>
    <property type="molecule type" value="Genomic_DNA"/>
</dbReference>
<dbReference type="Gene3D" id="3.90.180.10">
    <property type="entry name" value="Medium-chain alcohol dehydrogenases, catalytic domain"/>
    <property type="match status" value="1"/>
</dbReference>
<dbReference type="GO" id="GO:0008270">
    <property type="term" value="F:zinc ion binding"/>
    <property type="evidence" value="ECO:0007669"/>
    <property type="project" value="InterPro"/>
</dbReference>
<evidence type="ECO:0000256" key="1">
    <source>
        <dbReference type="ARBA" id="ARBA00001947"/>
    </source>
</evidence>
<evidence type="ECO:0000256" key="3">
    <source>
        <dbReference type="ARBA" id="ARBA00022723"/>
    </source>
</evidence>
<dbReference type="RefSeq" id="WP_169592619.1">
    <property type="nucleotide sequence ID" value="NZ_VCQU01000010.1"/>
</dbReference>
<reference evidence="8 9" key="1">
    <citation type="submission" date="2019-05" db="EMBL/GenBank/DDBJ databases">
        <authorList>
            <person name="Lee S.D."/>
        </authorList>
    </citation>
    <scope>NUCLEOTIDE SEQUENCE [LARGE SCALE GENOMIC DNA]</scope>
    <source>
        <strain evidence="8 9">YC2-7</strain>
    </source>
</reference>
<dbReference type="InterPro" id="IPR013149">
    <property type="entry name" value="ADH-like_C"/>
</dbReference>
<dbReference type="SUPFAM" id="SSF51735">
    <property type="entry name" value="NAD(P)-binding Rossmann-fold domains"/>
    <property type="match status" value="1"/>
</dbReference>
<protein>
    <submittedName>
        <fullName evidence="8">NAD(P)-dependent alcohol dehydrogenase</fullName>
    </submittedName>
</protein>
<gene>
    <name evidence="8" type="ORF">FGL95_25490</name>
</gene>